<organism evidence="2 3">
    <name type="scientific">Dorea acetigenes</name>
    <dbReference type="NCBI Taxonomy" id="2981787"/>
    <lineage>
        <taxon>Bacteria</taxon>
        <taxon>Bacillati</taxon>
        <taxon>Bacillota</taxon>
        <taxon>Clostridia</taxon>
        <taxon>Lachnospirales</taxon>
        <taxon>Lachnospiraceae</taxon>
        <taxon>Dorea</taxon>
    </lineage>
</organism>
<dbReference type="EMBL" id="JAOQJU010000002">
    <property type="protein sequence ID" value="MCU6685695.1"/>
    <property type="molecule type" value="Genomic_DNA"/>
</dbReference>
<evidence type="ECO:0000256" key="1">
    <source>
        <dbReference type="SAM" id="Coils"/>
    </source>
</evidence>
<dbReference type="RefSeq" id="WP_262574769.1">
    <property type="nucleotide sequence ID" value="NZ_JAOQJU010000002.1"/>
</dbReference>
<keyword evidence="3" id="KW-1185">Reference proteome</keyword>
<keyword evidence="1" id="KW-0175">Coiled coil</keyword>
<gene>
    <name evidence="2" type="ORF">OCV99_03825</name>
</gene>
<feature type="coiled-coil region" evidence="1">
    <location>
        <begin position="7"/>
        <end position="45"/>
    </location>
</feature>
<dbReference type="InterPro" id="IPR055731">
    <property type="entry name" value="Pam3_gp33-like"/>
</dbReference>
<comment type="caution">
    <text evidence="2">The sequence shown here is derived from an EMBL/GenBank/DDBJ whole genome shotgun (WGS) entry which is preliminary data.</text>
</comment>
<evidence type="ECO:0000313" key="3">
    <source>
        <dbReference type="Proteomes" id="UP001652431"/>
    </source>
</evidence>
<dbReference type="Pfam" id="PF23984">
    <property type="entry name" value="DUF7307"/>
    <property type="match status" value="1"/>
</dbReference>
<dbReference type="Proteomes" id="UP001652431">
    <property type="component" value="Unassembled WGS sequence"/>
</dbReference>
<sequence>MEAVMTLDDKVRAYKELLDRKDELEKQTKANNEQLKNMEQEIAQQMIDEEKPDTTVDGFKYSLQEKTRYSKISEEKLMEKGLVFFDVLREQGFGHLITEKVDPRTLDSAMNNLSAENDGELPEELAEVLSVYSELKVSKRKANTKALNRAKAAKGA</sequence>
<name>A0ABT2RK02_9FIRM</name>
<protein>
    <submittedName>
        <fullName evidence="2">Uncharacterized protein</fullName>
    </submittedName>
</protein>
<accession>A0ABT2RK02</accession>
<proteinExistence type="predicted"/>
<evidence type="ECO:0000313" key="2">
    <source>
        <dbReference type="EMBL" id="MCU6685695.1"/>
    </source>
</evidence>
<reference evidence="2 3" key="1">
    <citation type="journal article" date="2021" name="ISME Commun">
        <title>Automated analysis of genomic sequences facilitates high-throughput and comprehensive description of bacteria.</title>
        <authorList>
            <person name="Hitch T.C.A."/>
        </authorList>
    </citation>
    <scope>NUCLEOTIDE SEQUENCE [LARGE SCALE GENOMIC DNA]</scope>
    <source>
        <strain evidence="2 3">Sanger_03</strain>
    </source>
</reference>